<gene>
    <name evidence="1" type="ORF">L0Y14_11465</name>
</gene>
<sequence length="47" mass="5304">MLESGGESCSAEALAKRIMRLKNGIDRICLAKMLRPSQYHQEGRQIN</sequence>
<name>A0A9J6ZVV5_9GAMM</name>
<evidence type="ECO:0000313" key="2">
    <source>
        <dbReference type="Proteomes" id="UP001056649"/>
    </source>
</evidence>
<proteinExistence type="predicted"/>
<dbReference type="EMBL" id="CP090569">
    <property type="protein sequence ID" value="USF86751.1"/>
    <property type="molecule type" value="Genomic_DNA"/>
</dbReference>
<dbReference type="AlphaFoldDB" id="A0A9J6ZVV5"/>
<organism evidence="1 2">
    <name type="scientific">Candidatus Endoriftia persephonae</name>
    <dbReference type="NCBI Taxonomy" id="393765"/>
    <lineage>
        <taxon>Bacteria</taxon>
        <taxon>Pseudomonadati</taxon>
        <taxon>Pseudomonadota</taxon>
        <taxon>Gammaproteobacteria</taxon>
        <taxon>Chromatiales</taxon>
        <taxon>Sedimenticolaceae</taxon>
        <taxon>Candidatus Endoriftia</taxon>
    </lineage>
</organism>
<reference evidence="1" key="1">
    <citation type="journal article" date="2022" name="Mol. Ecol. Resour.">
        <title>The complete and closed genome of the facultative generalist Candidatus Endoriftia persephone from deep-sea hydrothermal vents.</title>
        <authorList>
            <person name="de Oliveira A.L."/>
            <person name="Srivastava A."/>
            <person name="Espada-Hinojosa S."/>
            <person name="Bright M."/>
        </authorList>
    </citation>
    <scope>NUCLEOTIDE SEQUENCE</scope>
    <source>
        <strain evidence="1">Tica-EPR-9o50.N</strain>
    </source>
</reference>
<evidence type="ECO:0000313" key="1">
    <source>
        <dbReference type="EMBL" id="USF86751.1"/>
    </source>
</evidence>
<keyword evidence="2" id="KW-1185">Reference proteome</keyword>
<dbReference type="KEGG" id="eps:L0Y14_11465"/>
<dbReference type="Proteomes" id="UP001056649">
    <property type="component" value="Chromosome"/>
</dbReference>
<accession>A0A9J6ZVV5</accession>
<protein>
    <submittedName>
        <fullName evidence="1">Uncharacterized protein</fullName>
    </submittedName>
</protein>
<dbReference type="RefSeq" id="WP_006473971.1">
    <property type="nucleotide sequence ID" value="NZ_CP090569.1"/>
</dbReference>